<reference evidence="2" key="1">
    <citation type="journal article" date="2003" name="Genome Biol.">
        <title>An integrated gene annotation and transcriptional profiling approach towards the full gene content of the Drosophila genome.</title>
        <authorList>
            <person name="Hild M."/>
            <person name="Beckmann B."/>
            <person name="Haas S.A."/>
            <person name="Koch B."/>
            <person name="Solovyev V."/>
            <person name="Busold C."/>
            <person name="Fellenberg K."/>
            <person name="Boutros M."/>
            <person name="Vingron M."/>
            <person name="Sauer F."/>
            <person name="Hoheisel J.D."/>
            <person name="Paro R."/>
        </authorList>
    </citation>
    <scope>NUCLEOTIDE SEQUENCE</scope>
</reference>
<evidence type="ECO:0000256" key="1">
    <source>
        <dbReference type="SAM" id="MobiDB-lite"/>
    </source>
</evidence>
<organism evidence="2">
    <name type="scientific">Drosophila melanogaster</name>
    <name type="common">Fruit fly</name>
    <dbReference type="NCBI Taxonomy" id="7227"/>
    <lineage>
        <taxon>Eukaryota</taxon>
        <taxon>Metazoa</taxon>
        <taxon>Ecdysozoa</taxon>
        <taxon>Arthropoda</taxon>
        <taxon>Hexapoda</taxon>
        <taxon>Insecta</taxon>
        <taxon>Pterygota</taxon>
        <taxon>Neoptera</taxon>
        <taxon>Endopterygota</taxon>
        <taxon>Diptera</taxon>
        <taxon>Brachycera</taxon>
        <taxon>Muscomorpha</taxon>
        <taxon>Ephydroidea</taxon>
        <taxon>Drosophilidae</taxon>
        <taxon>Drosophila</taxon>
        <taxon>Sophophora</taxon>
    </lineage>
</organism>
<proteinExistence type="predicted"/>
<feature type="region of interest" description="Disordered" evidence="1">
    <location>
        <begin position="131"/>
        <end position="151"/>
    </location>
</feature>
<feature type="region of interest" description="Disordered" evidence="1">
    <location>
        <begin position="1"/>
        <end position="48"/>
    </location>
</feature>
<accession>Q6IJD5</accession>
<dbReference type="AlphaFoldDB" id="Q6IJD5"/>
<dbReference type="EMBL" id="BK002781">
    <property type="protein sequence ID" value="DAA04286.1"/>
    <property type="molecule type" value="Genomic_DNA"/>
</dbReference>
<feature type="compositionally biased region" description="Low complexity" evidence="1">
    <location>
        <begin position="137"/>
        <end position="151"/>
    </location>
</feature>
<gene>
    <name evidence="2" type="ORF">HDC15105</name>
</gene>
<sequence length="151" mass="16451">MFSPDKQPLVNWPVEGGGQSSASKCAPHRQSGGSERDAPRAGGKLAENGVANAKQRFRRLFLCSESWQVEAKIIRISDAVTSVEGSRNAGNPAGAEDARPWTYFSNLPAPSLERTVRNEPLKAIRQTHLWPHPITQPSPCSTSSSSFRPRS</sequence>
<evidence type="ECO:0000313" key="2">
    <source>
        <dbReference type="EMBL" id="DAA04286.1"/>
    </source>
</evidence>
<name>Q6IJD5_DROME</name>
<protein>
    <submittedName>
        <fullName evidence="2">HDC15105</fullName>
    </submittedName>
</protein>